<keyword evidence="11" id="KW-1185">Reference proteome</keyword>
<comment type="subcellular location">
    <subcellularLocation>
        <location evidence="1">Nucleus</location>
        <location evidence="1">Nucleolus</location>
    </subcellularLocation>
</comment>
<dbReference type="InterPro" id="IPR003107">
    <property type="entry name" value="HAT"/>
</dbReference>
<dbReference type="InterPro" id="IPR013949">
    <property type="entry name" value="Utp6"/>
</dbReference>
<dbReference type="PANTHER" id="PTHR23271">
    <property type="entry name" value="HEPATOCELLULAR CARCINOMA-ASSOCIATED ANTIGEN 66"/>
    <property type="match status" value="1"/>
</dbReference>
<keyword evidence="5" id="KW-0539">Nucleus</keyword>
<dbReference type="AlphaFoldDB" id="A0A8H3UZC2"/>
<reference evidence="9 10" key="1">
    <citation type="submission" date="2018-12" db="EMBL/GenBank/DDBJ databases">
        <title>Venturia inaequalis Genome Resource.</title>
        <authorList>
            <person name="Lichtner F.J."/>
        </authorList>
    </citation>
    <scope>NUCLEOTIDE SEQUENCE [LARGE SCALE GENOMIC DNA]</scope>
    <source>
        <strain evidence="9 10">120213</strain>
        <strain evidence="8">Bline_iso_100314</strain>
        <strain evidence="7 11">DMI_063113</strain>
    </source>
</reference>
<evidence type="ECO:0000313" key="10">
    <source>
        <dbReference type="Proteomes" id="UP000447873"/>
    </source>
</evidence>
<dbReference type="Gene3D" id="1.25.40.10">
    <property type="entry name" value="Tetratricopeptide repeat domain"/>
    <property type="match status" value="1"/>
</dbReference>
<dbReference type="Proteomes" id="UP000490939">
    <property type="component" value="Unassembled WGS sequence"/>
</dbReference>
<evidence type="ECO:0000256" key="3">
    <source>
        <dbReference type="ARBA" id="ARBA00022552"/>
    </source>
</evidence>
<gene>
    <name evidence="8" type="ORF">BLS_001796</name>
    <name evidence="7" type="ORF">EG327_010493</name>
    <name evidence="9" type="ORF">EG328_001469</name>
</gene>
<dbReference type="Pfam" id="PF08640">
    <property type="entry name" value="U3_assoc_6"/>
    <property type="match status" value="1"/>
</dbReference>
<protein>
    <recommendedName>
        <fullName evidence="6">U3 small nucleolar RNA-associated protein 6 N-terminal domain-containing protein</fullName>
    </recommendedName>
</protein>
<evidence type="ECO:0000256" key="5">
    <source>
        <dbReference type="ARBA" id="ARBA00023242"/>
    </source>
</evidence>
<dbReference type="GO" id="GO:0034388">
    <property type="term" value="C:Pwp2p-containing subcomplex of 90S preribosome"/>
    <property type="evidence" value="ECO:0007669"/>
    <property type="project" value="TreeGrafter"/>
</dbReference>
<evidence type="ECO:0000256" key="4">
    <source>
        <dbReference type="ARBA" id="ARBA00022737"/>
    </source>
</evidence>
<sequence>MSSSSDKARFYLEQQVPELQDLLRKKIFTEPQVKAIAQKRSSFEHIINARGSTPSDYARYAEYEQNLESLRKKRCTRLKIKSTGHAGQRKIFFILDRGVKKFPGDLKLWMQYLGFCRKEKATKKIKEVLTRLLRLHPTKGELWVYAARYAIEEEGDMMGARGYMQRGLRFCEMNRTLWVEYARLECIYVAKIATRRRILGVDGIKEAVLEEVENENMMRLPQVSEEDINPELQESGIDEEALKKLENTPAITGAIPIAIITAALKKFSDDPRLGEQFFDMVSDFEQTSAFHTILNHIITLMLESKPDAIETIACHLRSSLIGVSPDDPSFPAAIGEALRRARQSMARLPLLKAQIAERTIPVLLPYALDPKIDTDIQRVLSSSLRSFVREIGNPERVADLVESLVEHEEQDQARRLLETSININGSHARLMQAHAALNAVVSA</sequence>
<dbReference type="EMBL" id="WNWS01000136">
    <property type="protein sequence ID" value="KAE9978388.1"/>
    <property type="molecule type" value="Genomic_DNA"/>
</dbReference>
<dbReference type="EMBL" id="WNWQ01000144">
    <property type="protein sequence ID" value="KAE9976871.1"/>
    <property type="molecule type" value="Genomic_DNA"/>
</dbReference>
<evidence type="ECO:0000313" key="8">
    <source>
        <dbReference type="EMBL" id="KAE9976871.1"/>
    </source>
</evidence>
<proteinExistence type="inferred from homology"/>
<comment type="caution">
    <text evidence="9">The sequence shown here is derived from an EMBL/GenBank/DDBJ whole genome shotgun (WGS) entry which is preliminary data.</text>
</comment>
<dbReference type="SMART" id="SM00386">
    <property type="entry name" value="HAT"/>
    <property type="match status" value="4"/>
</dbReference>
<dbReference type="InterPro" id="IPR011990">
    <property type="entry name" value="TPR-like_helical_dom_sf"/>
</dbReference>
<evidence type="ECO:0000259" key="6">
    <source>
        <dbReference type="Pfam" id="PF08640"/>
    </source>
</evidence>
<dbReference type="GO" id="GO:0032040">
    <property type="term" value="C:small-subunit processome"/>
    <property type="evidence" value="ECO:0007669"/>
    <property type="project" value="TreeGrafter"/>
</dbReference>
<organism evidence="9 10">
    <name type="scientific">Venturia inaequalis</name>
    <name type="common">Apple scab fungus</name>
    <dbReference type="NCBI Taxonomy" id="5025"/>
    <lineage>
        <taxon>Eukaryota</taxon>
        <taxon>Fungi</taxon>
        <taxon>Dikarya</taxon>
        <taxon>Ascomycota</taxon>
        <taxon>Pezizomycotina</taxon>
        <taxon>Dothideomycetes</taxon>
        <taxon>Pleosporomycetidae</taxon>
        <taxon>Venturiales</taxon>
        <taxon>Venturiaceae</taxon>
        <taxon>Venturia</taxon>
    </lineage>
</organism>
<evidence type="ECO:0000256" key="2">
    <source>
        <dbReference type="ARBA" id="ARBA00010734"/>
    </source>
</evidence>
<keyword evidence="4" id="KW-0677">Repeat</keyword>
<comment type="similarity">
    <text evidence="2">Belongs to the UTP6 family.</text>
</comment>
<dbReference type="InterPro" id="IPR055347">
    <property type="entry name" value="UTP6_N"/>
</dbReference>
<dbReference type="GO" id="GO:0000462">
    <property type="term" value="P:maturation of SSU-rRNA from tricistronic rRNA transcript (SSU-rRNA, 5.8S rRNA, LSU-rRNA)"/>
    <property type="evidence" value="ECO:0007669"/>
    <property type="project" value="InterPro"/>
</dbReference>
<dbReference type="PANTHER" id="PTHR23271:SF1">
    <property type="entry name" value="U3 SMALL NUCLEOLAR RNA-ASSOCIATED PROTEIN 6 HOMOLOG"/>
    <property type="match status" value="1"/>
</dbReference>
<dbReference type="Proteomes" id="UP000433883">
    <property type="component" value="Unassembled WGS sequence"/>
</dbReference>
<dbReference type="GO" id="GO:0030515">
    <property type="term" value="F:snoRNA binding"/>
    <property type="evidence" value="ECO:0007669"/>
    <property type="project" value="InterPro"/>
</dbReference>
<feature type="domain" description="U3 small nucleolar RNA-associated protein 6 N-terminal" evidence="6">
    <location>
        <begin position="12"/>
        <end position="83"/>
    </location>
</feature>
<accession>A0A8H3UZC2</accession>
<name>A0A8H3UZC2_VENIN</name>
<evidence type="ECO:0000313" key="11">
    <source>
        <dbReference type="Proteomes" id="UP000490939"/>
    </source>
</evidence>
<keyword evidence="3" id="KW-0698">rRNA processing</keyword>
<evidence type="ECO:0000313" key="9">
    <source>
        <dbReference type="EMBL" id="KAE9978388.1"/>
    </source>
</evidence>
<dbReference type="EMBL" id="WNWR01000755">
    <property type="protein sequence ID" value="KAE9969746.1"/>
    <property type="molecule type" value="Genomic_DNA"/>
</dbReference>
<evidence type="ECO:0000313" key="7">
    <source>
        <dbReference type="EMBL" id="KAE9969746.1"/>
    </source>
</evidence>
<dbReference type="Proteomes" id="UP000447873">
    <property type="component" value="Unassembled WGS sequence"/>
</dbReference>
<dbReference type="SUPFAM" id="SSF48452">
    <property type="entry name" value="TPR-like"/>
    <property type="match status" value="1"/>
</dbReference>
<evidence type="ECO:0000256" key="1">
    <source>
        <dbReference type="ARBA" id="ARBA00004604"/>
    </source>
</evidence>